<reference evidence="9" key="1">
    <citation type="submission" date="2025-08" db="UniProtKB">
        <authorList>
            <consortium name="Ensembl"/>
        </authorList>
    </citation>
    <scope>IDENTIFICATION</scope>
</reference>
<comment type="similarity">
    <text evidence="2">Belongs to the MAGUK family.</text>
</comment>
<evidence type="ECO:0000259" key="8">
    <source>
        <dbReference type="PROSITE" id="PS50106"/>
    </source>
</evidence>
<dbReference type="FunFam" id="2.30.42.10:FF:000001">
    <property type="entry name" value="Disks large homolog 1 isoform 2"/>
    <property type="match status" value="1"/>
</dbReference>
<feature type="domain" description="PDZ" evidence="8">
    <location>
        <begin position="134"/>
        <end position="221"/>
    </location>
</feature>
<dbReference type="GO" id="GO:0019901">
    <property type="term" value="F:protein kinase binding"/>
    <property type="evidence" value="ECO:0007669"/>
    <property type="project" value="TreeGrafter"/>
</dbReference>
<evidence type="ECO:0000256" key="1">
    <source>
        <dbReference type="ARBA" id="ARBA00004370"/>
    </source>
</evidence>
<feature type="domain" description="Guanylate kinase-like" evidence="7">
    <location>
        <begin position="548"/>
        <end position="723"/>
    </location>
</feature>
<dbReference type="SMART" id="SM00228">
    <property type="entry name" value="PDZ"/>
    <property type="match status" value="3"/>
</dbReference>
<dbReference type="OMA" id="WIASSDF"/>
<dbReference type="Pfam" id="PF10608">
    <property type="entry name" value="MAGUK_N_PEST"/>
    <property type="match status" value="1"/>
</dbReference>
<dbReference type="CDD" id="cd06795">
    <property type="entry name" value="PDZ3_Dlg1-2-4-like"/>
    <property type="match status" value="1"/>
</dbReference>
<dbReference type="InterPro" id="IPR016313">
    <property type="entry name" value="DLG1-like"/>
</dbReference>
<dbReference type="Gene3D" id="3.40.50.300">
    <property type="entry name" value="P-loop containing nucleotide triphosphate hydrolases"/>
    <property type="match status" value="1"/>
</dbReference>
<dbReference type="Proteomes" id="UP000264800">
    <property type="component" value="Unplaced"/>
</dbReference>
<dbReference type="SMART" id="SM00072">
    <property type="entry name" value="GuKc"/>
    <property type="match status" value="1"/>
</dbReference>
<dbReference type="GO" id="GO:0007268">
    <property type="term" value="P:chemical synaptic transmission"/>
    <property type="evidence" value="ECO:0007669"/>
    <property type="project" value="InterPro"/>
</dbReference>
<dbReference type="Pfam" id="PF10600">
    <property type="entry name" value="PDZ_assoc"/>
    <property type="match status" value="1"/>
</dbReference>
<dbReference type="GO" id="GO:0098609">
    <property type="term" value="P:cell-cell adhesion"/>
    <property type="evidence" value="ECO:0007669"/>
    <property type="project" value="TreeGrafter"/>
</dbReference>
<dbReference type="Gene3D" id="3.30.63.10">
    <property type="entry name" value="Guanylate Kinase phosphate binding domain"/>
    <property type="match status" value="1"/>
</dbReference>
<dbReference type="InterPro" id="IPR001452">
    <property type="entry name" value="SH3_domain"/>
</dbReference>
<dbReference type="GO" id="GO:0031594">
    <property type="term" value="C:neuromuscular junction"/>
    <property type="evidence" value="ECO:0007669"/>
    <property type="project" value="InterPro"/>
</dbReference>
<evidence type="ECO:0000259" key="6">
    <source>
        <dbReference type="PROSITE" id="PS50002"/>
    </source>
</evidence>
<protein>
    <submittedName>
        <fullName evidence="9">Discs, large homolog 3 (Drosophila)</fullName>
    </submittedName>
</protein>
<dbReference type="PROSITE" id="PS50002">
    <property type="entry name" value="SH3"/>
    <property type="match status" value="1"/>
</dbReference>
<dbReference type="InterPro" id="IPR008145">
    <property type="entry name" value="GK/Ca_channel_bsu"/>
</dbReference>
<dbReference type="GO" id="GO:0045197">
    <property type="term" value="P:establishment or maintenance of epithelial cell apical/basal polarity"/>
    <property type="evidence" value="ECO:0007669"/>
    <property type="project" value="TreeGrafter"/>
</dbReference>
<feature type="domain" description="SH3" evidence="6">
    <location>
        <begin position="404"/>
        <end position="474"/>
    </location>
</feature>
<dbReference type="InterPro" id="IPR050614">
    <property type="entry name" value="Synaptic_Scaffolding_LAP-MAGUK"/>
</dbReference>
<feature type="domain" description="PDZ" evidence="8">
    <location>
        <begin position="45"/>
        <end position="126"/>
    </location>
</feature>
<dbReference type="InterPro" id="IPR008144">
    <property type="entry name" value="Guanylate_kin-like_dom"/>
</dbReference>
<dbReference type="InterPro" id="IPR019583">
    <property type="entry name" value="DLG1-4_PDZ_assoc"/>
</dbReference>
<dbReference type="FunFam" id="3.30.63.10:FF:000001">
    <property type="entry name" value="Disks large homolog 1 isoform 2"/>
    <property type="match status" value="1"/>
</dbReference>
<comment type="subcellular location">
    <subcellularLocation>
        <location evidence="1">Membrane</location>
    </subcellularLocation>
</comment>
<keyword evidence="3 5" id="KW-0728">SH3 domain</keyword>
<dbReference type="PANTHER" id="PTHR23119:SF28">
    <property type="entry name" value="DISKS LARGE HOMOLOG 3"/>
    <property type="match status" value="1"/>
</dbReference>
<feature type="domain" description="PDZ" evidence="8">
    <location>
        <begin position="289"/>
        <end position="370"/>
    </location>
</feature>
<evidence type="ECO:0000313" key="10">
    <source>
        <dbReference type="Proteomes" id="UP000264800"/>
    </source>
</evidence>
<dbReference type="PROSITE" id="PS00856">
    <property type="entry name" value="GUANYLATE_KINASE_1"/>
    <property type="match status" value="1"/>
</dbReference>
<dbReference type="InterPro" id="IPR019590">
    <property type="entry name" value="DLG1_PEST_dom"/>
</dbReference>
<dbReference type="InterPro" id="IPR027417">
    <property type="entry name" value="P-loop_NTPase"/>
</dbReference>
<dbReference type="AlphaFoldDB" id="A0A3Q2ZZ58"/>
<dbReference type="CDD" id="cd06724">
    <property type="entry name" value="PDZ2_Dlg1-2-4-like"/>
    <property type="match status" value="1"/>
</dbReference>
<dbReference type="FunFam" id="2.30.42.10:FF:000002">
    <property type="entry name" value="Disks large homolog 4 isoform 2"/>
    <property type="match status" value="1"/>
</dbReference>
<dbReference type="GO" id="GO:0016323">
    <property type="term" value="C:basolateral plasma membrane"/>
    <property type="evidence" value="ECO:0007669"/>
    <property type="project" value="TreeGrafter"/>
</dbReference>
<reference evidence="9" key="2">
    <citation type="submission" date="2025-09" db="UniProtKB">
        <authorList>
            <consortium name="Ensembl"/>
        </authorList>
    </citation>
    <scope>IDENTIFICATION</scope>
</reference>
<dbReference type="Pfam" id="PF00595">
    <property type="entry name" value="PDZ"/>
    <property type="match status" value="3"/>
</dbReference>
<dbReference type="SUPFAM" id="SSF50156">
    <property type="entry name" value="PDZ domain-like"/>
    <property type="match status" value="3"/>
</dbReference>
<dbReference type="Pfam" id="PF00625">
    <property type="entry name" value="Guanylate_kin"/>
    <property type="match status" value="1"/>
</dbReference>
<evidence type="ECO:0000256" key="4">
    <source>
        <dbReference type="ARBA" id="ARBA00022737"/>
    </source>
</evidence>
<name>A0A3Q2ZZ58_KRYMA</name>
<keyword evidence="4" id="KW-0677">Repeat</keyword>
<accession>A0A3Q2ZZ58</accession>
<sequence length="738" mass="81911">MCVSSCSQANPPPIIVNADSLDAGPYVSICSRCLYSMDPFLFPLGNSGLGFSIAGGIDNPHIPDDPGIFITKIIPGGAAAMDGRLGVNDCVLRVNDVDVSEVVHSRAVEALKEAGPVVRLLVRRRQAPPETILEVNLLKGPKGLGFSIAGGIGNQHIPGDNSIYITKIIEGGAAQKDGRLQTGDRLLAVNNIVLQDVRHEEAVAALKNTSDMVYLKVAKPGPVHLNDMYAPPDYSSTFPPMVDNHVSHNYMGAMEPKPVYPPPQVTPSRYSPVPRHMLGEEDFTREPRKVVLHKGSTGLGFNIVGGEDGEGIFVSFILAGGPADLSGELRRGDRILSVNGVNLRNATHEQAAAALKRAGQTVTIIAQYRPEEYSRFESKIHDLREQMMNSSMSSGSGSLRTSEKRSLYVRALFEYDRTRDSCLPSQGLSFSYGDILHVINASDDEWWQARLVTPHGESEQIGVIPSKKRVEKKERARLKTVKFHARTGMIESNRVIKRKKSFNLSRKFPFYKSKENIAQDLVEPEQCLTSNTSDSESSSSESLKFHYTRPVIILGPMKDRVNDDLISEFPHKFGSCVPHTTRPRRENEIDGQDYHFVGSREQMEKDIQDNKFIEAGQFNENLYGTSILSVRTVAERGKHCILDVSGNAIKRLQQAQLYPIAIFIKPKSIEALMEMNKRQTYEQANKVFDKAVKLEQDFGEYFTAIVQGDSLEEIYNKIKAIIEEQSGPYIWIPSPEKL</sequence>
<dbReference type="GO" id="GO:0098839">
    <property type="term" value="C:postsynaptic density membrane"/>
    <property type="evidence" value="ECO:0007669"/>
    <property type="project" value="TreeGrafter"/>
</dbReference>
<dbReference type="GeneTree" id="ENSGT00940000159565"/>
<keyword evidence="10" id="KW-1185">Reference proteome</keyword>
<dbReference type="GO" id="GO:0043113">
    <property type="term" value="P:receptor clustering"/>
    <property type="evidence" value="ECO:0007669"/>
    <property type="project" value="TreeGrafter"/>
</dbReference>
<dbReference type="PROSITE" id="PS50052">
    <property type="entry name" value="GUANYLATE_KINASE_2"/>
    <property type="match status" value="1"/>
</dbReference>
<dbReference type="Ensembl" id="ENSKMAT00000003760.1">
    <property type="protein sequence ID" value="ENSKMAP00000003689.1"/>
    <property type="gene ID" value="ENSKMAG00000002742.1"/>
</dbReference>
<dbReference type="PANTHER" id="PTHR23119">
    <property type="entry name" value="DISCS LARGE"/>
    <property type="match status" value="1"/>
</dbReference>
<dbReference type="GO" id="GO:0043005">
    <property type="term" value="C:neuron projection"/>
    <property type="evidence" value="ECO:0007669"/>
    <property type="project" value="InterPro"/>
</dbReference>
<dbReference type="GO" id="GO:0099072">
    <property type="term" value="P:regulation of postsynaptic membrane neurotransmitter receptor levels"/>
    <property type="evidence" value="ECO:0007669"/>
    <property type="project" value="TreeGrafter"/>
</dbReference>
<dbReference type="InterPro" id="IPR020590">
    <property type="entry name" value="Guanylate_kinase_CS"/>
</dbReference>
<dbReference type="InterPro" id="IPR035763">
    <property type="entry name" value="DLG3_SH3"/>
</dbReference>
<dbReference type="CDD" id="cd12029">
    <property type="entry name" value="SH3_DLG3"/>
    <property type="match status" value="1"/>
</dbReference>
<dbReference type="PROSITE" id="PS50106">
    <property type="entry name" value="PDZ"/>
    <property type="match status" value="3"/>
</dbReference>
<dbReference type="CDD" id="cd00071">
    <property type="entry name" value="GMPK"/>
    <property type="match status" value="1"/>
</dbReference>
<dbReference type="GO" id="GO:0035255">
    <property type="term" value="F:ionotropic glutamate receptor binding"/>
    <property type="evidence" value="ECO:0007669"/>
    <property type="project" value="TreeGrafter"/>
</dbReference>
<dbReference type="PIRSF" id="PIRSF001741">
    <property type="entry name" value="MAGUK_DLGH"/>
    <property type="match status" value="1"/>
</dbReference>
<dbReference type="InterPro" id="IPR001478">
    <property type="entry name" value="PDZ"/>
</dbReference>
<evidence type="ECO:0000259" key="7">
    <source>
        <dbReference type="PROSITE" id="PS50052"/>
    </source>
</evidence>
<dbReference type="SUPFAM" id="SSF52540">
    <property type="entry name" value="P-loop containing nucleoside triphosphate hydrolases"/>
    <property type="match status" value="1"/>
</dbReference>
<dbReference type="FunFam" id="3.40.50.300:FF:001402">
    <property type="entry name" value="Discs, large homolog 3 (Drosophila)"/>
    <property type="match status" value="1"/>
</dbReference>
<dbReference type="GO" id="GO:0097120">
    <property type="term" value="P:receptor localization to synapse"/>
    <property type="evidence" value="ECO:0007669"/>
    <property type="project" value="TreeGrafter"/>
</dbReference>
<dbReference type="CDD" id="cd06723">
    <property type="entry name" value="PDZ1_Dlg1-2-4-like"/>
    <property type="match status" value="1"/>
</dbReference>
<evidence type="ECO:0000313" key="9">
    <source>
        <dbReference type="Ensembl" id="ENSKMAP00000003689.1"/>
    </source>
</evidence>
<dbReference type="Pfam" id="PF00018">
    <property type="entry name" value="SH3_1"/>
    <property type="match status" value="1"/>
</dbReference>
<proteinExistence type="inferred from homology"/>
<organism evidence="9 10">
    <name type="scientific">Kryptolebias marmoratus</name>
    <name type="common">Mangrove killifish</name>
    <name type="synonym">Rivulus marmoratus</name>
    <dbReference type="NCBI Taxonomy" id="37003"/>
    <lineage>
        <taxon>Eukaryota</taxon>
        <taxon>Metazoa</taxon>
        <taxon>Chordata</taxon>
        <taxon>Craniata</taxon>
        <taxon>Vertebrata</taxon>
        <taxon>Euteleostomi</taxon>
        <taxon>Actinopterygii</taxon>
        <taxon>Neopterygii</taxon>
        <taxon>Teleostei</taxon>
        <taxon>Neoteleostei</taxon>
        <taxon>Acanthomorphata</taxon>
        <taxon>Ovalentaria</taxon>
        <taxon>Atherinomorphae</taxon>
        <taxon>Cyprinodontiformes</taxon>
        <taxon>Rivulidae</taxon>
        <taxon>Kryptolebias</taxon>
    </lineage>
</organism>
<evidence type="ECO:0000256" key="5">
    <source>
        <dbReference type="PROSITE-ProRule" id="PRU00192"/>
    </source>
</evidence>
<dbReference type="Gene3D" id="2.30.30.40">
    <property type="entry name" value="SH3 Domains"/>
    <property type="match status" value="2"/>
</dbReference>
<evidence type="ECO:0000256" key="2">
    <source>
        <dbReference type="ARBA" id="ARBA00007014"/>
    </source>
</evidence>
<dbReference type="SUPFAM" id="SSF50044">
    <property type="entry name" value="SH3-domain"/>
    <property type="match status" value="1"/>
</dbReference>
<dbReference type="InterPro" id="IPR036028">
    <property type="entry name" value="SH3-like_dom_sf"/>
</dbReference>
<dbReference type="FunFam" id="2.30.30.40:FF:000027">
    <property type="entry name" value="Disks large homolog 3 isoform 1"/>
    <property type="match status" value="1"/>
</dbReference>
<dbReference type="FunFam" id="2.30.42.10:FF:000091">
    <property type="entry name" value="disks large homolog 1 isoform X8"/>
    <property type="match status" value="1"/>
</dbReference>
<dbReference type="InterPro" id="IPR036034">
    <property type="entry name" value="PDZ_sf"/>
</dbReference>
<dbReference type="Gene3D" id="2.30.42.10">
    <property type="match status" value="3"/>
</dbReference>
<dbReference type="SMART" id="SM00326">
    <property type="entry name" value="SH3"/>
    <property type="match status" value="1"/>
</dbReference>
<evidence type="ECO:0000256" key="3">
    <source>
        <dbReference type="ARBA" id="ARBA00022443"/>
    </source>
</evidence>